<dbReference type="CDD" id="cd00093">
    <property type="entry name" value="HTH_XRE"/>
    <property type="match status" value="1"/>
</dbReference>
<feature type="domain" description="HTH cro/C1-type" evidence="1">
    <location>
        <begin position="31"/>
        <end position="85"/>
    </location>
</feature>
<protein>
    <submittedName>
        <fullName evidence="2">Helix-turn-helix domain-containing protein</fullName>
    </submittedName>
</protein>
<comment type="caution">
    <text evidence="2">The sequence shown here is derived from an EMBL/GenBank/DDBJ whole genome shotgun (WGS) entry which is preliminary data.</text>
</comment>
<dbReference type="Gene3D" id="1.10.260.40">
    <property type="entry name" value="lambda repressor-like DNA-binding domains"/>
    <property type="match status" value="1"/>
</dbReference>
<dbReference type="SMART" id="SM00530">
    <property type="entry name" value="HTH_XRE"/>
    <property type="match status" value="1"/>
</dbReference>
<proteinExistence type="predicted"/>
<name>A0ABW9DDG9_9BURK</name>
<keyword evidence="3" id="KW-1185">Reference proteome</keyword>
<evidence type="ECO:0000313" key="3">
    <source>
        <dbReference type="Proteomes" id="UP001629367"/>
    </source>
</evidence>
<gene>
    <name evidence="2" type="ORF">PQQ68_23825</name>
</gene>
<organism evidence="2 3">
    <name type="scientific">Paraburkholderia dilworthii</name>
    <dbReference type="NCBI Taxonomy" id="948106"/>
    <lineage>
        <taxon>Bacteria</taxon>
        <taxon>Pseudomonadati</taxon>
        <taxon>Pseudomonadota</taxon>
        <taxon>Betaproteobacteria</taxon>
        <taxon>Burkholderiales</taxon>
        <taxon>Burkholderiaceae</taxon>
        <taxon>Paraburkholderia</taxon>
    </lineage>
</organism>
<dbReference type="RefSeq" id="WP_408215809.1">
    <property type="nucleotide sequence ID" value="NZ_JAQQBZ010000019.1"/>
</dbReference>
<dbReference type="Proteomes" id="UP001629367">
    <property type="component" value="Unassembled WGS sequence"/>
</dbReference>
<reference evidence="2 3" key="1">
    <citation type="journal article" date="2024" name="Chem. Sci.">
        <title>Discovery of megapolipeptins by genome mining of a Burkholderiales bacteria collection.</title>
        <authorList>
            <person name="Paulo B.S."/>
            <person name="Recchia M.J.J."/>
            <person name="Lee S."/>
            <person name="Fergusson C.H."/>
            <person name="Romanowski S.B."/>
            <person name="Hernandez A."/>
            <person name="Krull N."/>
            <person name="Liu D.Y."/>
            <person name="Cavanagh H."/>
            <person name="Bos A."/>
            <person name="Gray C.A."/>
            <person name="Murphy B.T."/>
            <person name="Linington R.G."/>
            <person name="Eustaquio A.S."/>
        </authorList>
    </citation>
    <scope>NUCLEOTIDE SEQUENCE [LARGE SCALE GENOMIC DNA]</scope>
    <source>
        <strain evidence="2 3">RL17-335-BIF-A</strain>
    </source>
</reference>
<dbReference type="InterPro" id="IPR010982">
    <property type="entry name" value="Lambda_DNA-bd_dom_sf"/>
</dbReference>
<evidence type="ECO:0000259" key="1">
    <source>
        <dbReference type="PROSITE" id="PS50943"/>
    </source>
</evidence>
<accession>A0ABW9DDG9</accession>
<dbReference type="PROSITE" id="PS50943">
    <property type="entry name" value="HTH_CROC1"/>
    <property type="match status" value="1"/>
</dbReference>
<dbReference type="InterPro" id="IPR001387">
    <property type="entry name" value="Cro/C1-type_HTH"/>
</dbReference>
<evidence type="ECO:0000313" key="2">
    <source>
        <dbReference type="EMBL" id="MFM0596060.1"/>
    </source>
</evidence>
<dbReference type="Pfam" id="PF01381">
    <property type="entry name" value="HTH_3"/>
    <property type="match status" value="1"/>
</dbReference>
<dbReference type="EMBL" id="JAQQBZ010000019">
    <property type="protein sequence ID" value="MFM0596060.1"/>
    <property type="molecule type" value="Genomic_DNA"/>
</dbReference>
<sequence>MGKSNAEIAKTIHEKQETFSALRRLDPVLQVRSVMRKKGLRNLDVAERLGVTEECVSRWLRGTANMQLDTLYKLADAIDVPLSIFFGELSEIAAGGEDEGDDQHDEMEIFVSQESNVVLFQRFHTLAAANDEEPFIEKEEKYEAIAAVA</sequence>
<dbReference type="SUPFAM" id="SSF47413">
    <property type="entry name" value="lambda repressor-like DNA-binding domains"/>
    <property type="match status" value="1"/>
</dbReference>